<dbReference type="GO" id="GO:0006351">
    <property type="term" value="P:DNA-templated transcription"/>
    <property type="evidence" value="ECO:0007669"/>
    <property type="project" value="InterPro"/>
</dbReference>
<gene>
    <name evidence="4" type="ORF">WHR41_02730</name>
</gene>
<feature type="region of interest" description="Disordered" evidence="2">
    <location>
        <begin position="1"/>
        <end position="46"/>
    </location>
</feature>
<sequence length="538" mass="59303">MTLVCTYTPSRRGLNRRNGKRAERSATHGNSPATETTSPATPTSFTDDSLARLRRMPNMQQEAGAYDNHTHTLPASSVVATAPWSLRSSDRSRLLDLFYTHFFRAHPFLVPKAFYPAQKYPRYLDLTVCLVGLQYAKPALEDAAALRDAVSLAMAESDERAVHRVQALTLYAIVLHSSQRPREAASCVGRAANIAISLGMNDPGFASTFARESPVLEESLRRSWWELFIVDVYTAAIHRHPAFQTSTASLQPLLPCAHTLYEAGRCEQNPPTLRNLDDRVFLADSHAAFSSSCFRVEAVRLIGRVSALAAADDTDPDNIQALDNALASWEYNLPPSSKDVVSASGEVDLMLFEARSIISCAVIFLHFPRSDLPATVPTASDIHCMRNHTQQPPISRQHSIKAIAASKNIANLASVPWPLEKHSPFFICALVLGCVVQLAAGSMHLHQCGLDCLQQHRDRVVLMLGALQRLGEMWPLAANAVRPLKTIAGIVLSARNEEVPSEPCSFQDSAIDPNESFNDMLWFDLFSAEDMQNNMLAM</sequence>
<dbReference type="EMBL" id="JAAQHG020000006">
    <property type="protein sequence ID" value="KAL1588605.1"/>
    <property type="molecule type" value="Genomic_DNA"/>
</dbReference>
<dbReference type="GO" id="GO:0008270">
    <property type="term" value="F:zinc ion binding"/>
    <property type="evidence" value="ECO:0007669"/>
    <property type="project" value="InterPro"/>
</dbReference>
<dbReference type="PANTHER" id="PTHR47431:SF2">
    <property type="entry name" value="ZN(II)2CYS6 TRANSCRIPTION FACTOR (EUROFUNG)"/>
    <property type="match status" value="1"/>
</dbReference>
<feature type="domain" description="Xylanolytic transcriptional activator regulatory" evidence="3">
    <location>
        <begin position="96"/>
        <end position="259"/>
    </location>
</feature>
<evidence type="ECO:0000256" key="2">
    <source>
        <dbReference type="SAM" id="MobiDB-lite"/>
    </source>
</evidence>
<comment type="caution">
    <text evidence="4">The sequence shown here is derived from an EMBL/GenBank/DDBJ whole genome shotgun (WGS) entry which is preliminary data.</text>
</comment>
<dbReference type="GeneID" id="96004174"/>
<reference evidence="4 5" key="1">
    <citation type="journal article" date="2020" name="Microbiol. Resour. Announc.">
        <title>Draft Genome Sequence of a Cladosporium Species Isolated from the Mesophotic Ascidian Didemnum maculosum.</title>
        <authorList>
            <person name="Gioti A."/>
            <person name="Siaperas R."/>
            <person name="Nikolaivits E."/>
            <person name="Le Goff G."/>
            <person name="Ouazzani J."/>
            <person name="Kotoulas G."/>
            <person name="Topakas E."/>
        </authorList>
    </citation>
    <scope>NUCLEOTIDE SEQUENCE [LARGE SCALE GENOMIC DNA]</scope>
    <source>
        <strain evidence="4 5">TM138-S3</strain>
    </source>
</reference>
<dbReference type="CDD" id="cd12148">
    <property type="entry name" value="fungal_TF_MHR"/>
    <property type="match status" value="1"/>
</dbReference>
<organism evidence="4 5">
    <name type="scientific">Cladosporium halotolerans</name>
    <dbReference type="NCBI Taxonomy" id="1052096"/>
    <lineage>
        <taxon>Eukaryota</taxon>
        <taxon>Fungi</taxon>
        <taxon>Dikarya</taxon>
        <taxon>Ascomycota</taxon>
        <taxon>Pezizomycotina</taxon>
        <taxon>Dothideomycetes</taxon>
        <taxon>Dothideomycetidae</taxon>
        <taxon>Cladosporiales</taxon>
        <taxon>Cladosporiaceae</taxon>
        <taxon>Cladosporium</taxon>
    </lineage>
</organism>
<dbReference type="RefSeq" id="XP_069231710.1">
    <property type="nucleotide sequence ID" value="XM_069371336.1"/>
</dbReference>
<protein>
    <recommendedName>
        <fullName evidence="3">Xylanolytic transcriptional activator regulatory domain-containing protein</fullName>
    </recommendedName>
</protein>
<dbReference type="GO" id="GO:0003677">
    <property type="term" value="F:DNA binding"/>
    <property type="evidence" value="ECO:0007669"/>
    <property type="project" value="InterPro"/>
</dbReference>
<evidence type="ECO:0000313" key="5">
    <source>
        <dbReference type="Proteomes" id="UP000803884"/>
    </source>
</evidence>
<dbReference type="PANTHER" id="PTHR47431">
    <property type="entry name" value="ZN(II)2CYS6 TRANSCRIPTION FACTOR (EUROFUNG)-RELATED"/>
    <property type="match status" value="1"/>
</dbReference>
<dbReference type="AlphaFoldDB" id="A0AB34KYG0"/>
<feature type="compositionally biased region" description="Low complexity" evidence="2">
    <location>
        <begin position="31"/>
        <end position="46"/>
    </location>
</feature>
<evidence type="ECO:0000313" key="4">
    <source>
        <dbReference type="EMBL" id="KAL1588605.1"/>
    </source>
</evidence>
<evidence type="ECO:0000256" key="1">
    <source>
        <dbReference type="ARBA" id="ARBA00023242"/>
    </source>
</evidence>
<proteinExistence type="predicted"/>
<dbReference type="InterPro" id="IPR007219">
    <property type="entry name" value="XnlR_reg_dom"/>
</dbReference>
<dbReference type="Proteomes" id="UP000803884">
    <property type="component" value="Unassembled WGS sequence"/>
</dbReference>
<dbReference type="Pfam" id="PF04082">
    <property type="entry name" value="Fungal_trans"/>
    <property type="match status" value="1"/>
</dbReference>
<name>A0AB34KYG0_9PEZI</name>
<evidence type="ECO:0000259" key="3">
    <source>
        <dbReference type="Pfam" id="PF04082"/>
    </source>
</evidence>
<keyword evidence="5" id="KW-1185">Reference proteome</keyword>
<accession>A0AB34KYG0</accession>
<keyword evidence="1" id="KW-0539">Nucleus</keyword>